<keyword evidence="2" id="KW-0812">Transmembrane</keyword>
<feature type="transmembrane region" description="Helical" evidence="2">
    <location>
        <begin position="70"/>
        <end position="87"/>
    </location>
</feature>
<gene>
    <name evidence="3" type="ORF">LCGC14_0282180</name>
</gene>
<reference evidence="3" key="1">
    <citation type="journal article" date="2015" name="Nature">
        <title>Complex archaea that bridge the gap between prokaryotes and eukaryotes.</title>
        <authorList>
            <person name="Spang A."/>
            <person name="Saw J.H."/>
            <person name="Jorgensen S.L."/>
            <person name="Zaremba-Niedzwiedzka K."/>
            <person name="Martijn J."/>
            <person name="Lind A.E."/>
            <person name="van Eijk R."/>
            <person name="Schleper C."/>
            <person name="Guy L."/>
            <person name="Ettema T.J."/>
        </authorList>
    </citation>
    <scope>NUCLEOTIDE SEQUENCE</scope>
</reference>
<keyword evidence="2" id="KW-0472">Membrane</keyword>
<keyword evidence="2" id="KW-1133">Transmembrane helix</keyword>
<organism evidence="3">
    <name type="scientific">marine sediment metagenome</name>
    <dbReference type="NCBI Taxonomy" id="412755"/>
    <lineage>
        <taxon>unclassified sequences</taxon>
        <taxon>metagenomes</taxon>
        <taxon>ecological metagenomes</taxon>
    </lineage>
</organism>
<dbReference type="AlphaFoldDB" id="A0A0F9U0F9"/>
<sequence>MNSSPDIAKLGHVENMARHTQEIMRDLRDKIQNDKFMSPQTAKLLKFGGWAVAAIAGVGAVTALAASIPIAAVAIAAAGAGAVYTSAKLENKAIEKLEIRNQARDLYSRCNNSLKELKAVHTEVKMAGADGGAQTPSISKDLHDLQQSFQKQKLADKQSLELTLNAQPAQGAEPTGLSYQRGPGPG</sequence>
<evidence type="ECO:0000256" key="2">
    <source>
        <dbReference type="SAM" id="Phobius"/>
    </source>
</evidence>
<dbReference type="EMBL" id="LAZR01000163">
    <property type="protein sequence ID" value="KKN85049.1"/>
    <property type="molecule type" value="Genomic_DNA"/>
</dbReference>
<proteinExistence type="predicted"/>
<accession>A0A0F9U0F9</accession>
<feature type="transmembrane region" description="Helical" evidence="2">
    <location>
        <begin position="44"/>
        <end position="64"/>
    </location>
</feature>
<feature type="region of interest" description="Disordered" evidence="1">
    <location>
        <begin position="165"/>
        <end position="186"/>
    </location>
</feature>
<comment type="caution">
    <text evidence="3">The sequence shown here is derived from an EMBL/GenBank/DDBJ whole genome shotgun (WGS) entry which is preliminary data.</text>
</comment>
<evidence type="ECO:0000313" key="3">
    <source>
        <dbReference type="EMBL" id="KKN85049.1"/>
    </source>
</evidence>
<protein>
    <submittedName>
        <fullName evidence="3">Uncharacterized protein</fullName>
    </submittedName>
</protein>
<name>A0A0F9U0F9_9ZZZZ</name>
<evidence type="ECO:0000256" key="1">
    <source>
        <dbReference type="SAM" id="MobiDB-lite"/>
    </source>
</evidence>